<dbReference type="Proteomes" id="UP001151760">
    <property type="component" value="Unassembled WGS sequence"/>
</dbReference>
<evidence type="ECO:0000313" key="4">
    <source>
        <dbReference type="Proteomes" id="UP001151760"/>
    </source>
</evidence>
<name>A0ABQ5IDH0_9ASTR</name>
<feature type="region of interest" description="Disordered" evidence="2">
    <location>
        <begin position="401"/>
        <end position="461"/>
    </location>
</feature>
<dbReference type="PANTHER" id="PTHR33710">
    <property type="entry name" value="BNAC02G09200D PROTEIN"/>
    <property type="match status" value="1"/>
</dbReference>
<reference evidence="3" key="1">
    <citation type="journal article" date="2022" name="Int. J. Mol. Sci.">
        <title>Draft Genome of Tanacetum Coccineum: Genomic Comparison of Closely Related Tanacetum-Family Plants.</title>
        <authorList>
            <person name="Yamashiro T."/>
            <person name="Shiraishi A."/>
            <person name="Nakayama K."/>
            <person name="Satake H."/>
        </authorList>
    </citation>
    <scope>NUCLEOTIDE SEQUENCE</scope>
</reference>
<sequence length="1429" mass="162305">MDVNKERLKLSSATKKIWSLKEKEMEELRESANKYLVLDNLPEDDEQELRVLKNKMIKWEEDKRKEMQEYSDDAGVEDVMEDTNIEVEDVCRSGLHFTWTKNLHKAKAGILTGVLKKLDRVMSNEEFIKQYLQARAMFLPYIISDHALVILCIPSKMKRKIKAFKFSNFMTDQKVFLPIVKDQWDKEIKEFHIYKVVKKLKKLKSPLNKLGWNKAKLLEGMFLESRDHEEKFLFQQAKIQWLSKGDKNSKFFHKVLKDFLGKSQDVQDIYLKENLDEDWDLIRAKIEANAELSKSVLGSGLQGEDFAKKMVELVNQRKKHFAEERARAKRNKPMTQSQLRTYMMNYLKNQGTWKLSQLKNLSFEEVKEEFDKLVKQVESFAPINFEATKDSLKRFGEELQTKTSKRLKSDEAKDDESTKKTGKRRKQIARKGLHSDKTDEDESEASKDDDPISGTNIPINPVPVTIKPPSIATYKIIKQGKEGVYQIVREDGTDIVYINFKAMLKDITRDDLTKLYRIVMNIYGMNRPEDELERIKSFKEENLLGIINFVIVSIPSGRTFIVPAGRNIKKNVGRDPKGNIIILPPVFDEEQIAVQRDTKAKTLLLQSLPEDHMADFHNLDDAKDIWLAIKARFGGNEESKKMRKSMLKQEFQEFRVSEDEGLHKGYDRALPSSWSHVAITLKAKGGLDYLNFDDLYNKLKSLVIDIKGGLSYKSNHNAAPSHSAFVSTTSGNNKMSYAETSKQSSSYISASPGSNVSHFNSGNVMEDVLHSFVAESDQQIIYEDFNQIGKLDFEELDIKWQMAMLSVRVNRFEKKAGRKKNFNNRDAARECTGKQVESNARYFAFKIKELEQDKPADPKALLSVDSMVNWSDHEESADENASQVYGMIAGHDDEDEIQAYKNTLKTLEQQKAWYQSNQLAYEEKVKELQTKLDNTLARFAKWKESSKNLAKLVDSSMTVKTKLGLGYGDYIGEDEIYYPTMPSIFYTTPEDVDGNSNPARFVKEGAMNVVPLPITRTFMPTSIHSDFDESQMTYGKNSNDQSETDSNDFVSCASSDKSSEPKTNDFASCDSSDKSSSPKSVESSVFSPRVAESESNFSHLIKDCDFYENKMGVYSVQRESRPMWNNVDNIPPFIPQAAHGRSGNVTFPAGSVNVPVPIPASRKTEPAPVYAGTPVPTGRQNRPAPVHADRPFPAGRRNSVSVSAGWRNNAARPMSRPTSSYFQNYSRPVYYDQMYMGEGRWGTVVKSSAVVPIDAGWTLILLVSLLFLLTEQLLLLVVHGSCCWFDVPTGSSVPYPLSVKLMERMLKHKLELARDVVGNDLTTAEQLIGLIKNQLAAAQLASPRVNGYLVKASSNPFLFFDSPLPGVNTPWDVMRIECGASESAGVYVSSLHSQHHAHMCFCYFLMLVKCFAAVPSQVSILKAKIYLET</sequence>
<feature type="coiled-coil region" evidence="1">
    <location>
        <begin position="890"/>
        <end position="945"/>
    </location>
</feature>
<feature type="compositionally biased region" description="Polar residues" evidence="2">
    <location>
        <begin position="1029"/>
        <end position="1041"/>
    </location>
</feature>
<feature type="region of interest" description="Disordered" evidence="2">
    <location>
        <begin position="1164"/>
        <end position="1193"/>
    </location>
</feature>
<keyword evidence="1" id="KW-0175">Coiled coil</keyword>
<feature type="compositionally biased region" description="Basic residues" evidence="2">
    <location>
        <begin position="420"/>
        <end position="432"/>
    </location>
</feature>
<evidence type="ECO:0000313" key="3">
    <source>
        <dbReference type="EMBL" id="GJT98181.1"/>
    </source>
</evidence>
<reference evidence="3" key="2">
    <citation type="submission" date="2022-01" db="EMBL/GenBank/DDBJ databases">
        <authorList>
            <person name="Yamashiro T."/>
            <person name="Shiraishi A."/>
            <person name="Satake H."/>
            <person name="Nakayama K."/>
        </authorList>
    </citation>
    <scope>NUCLEOTIDE SEQUENCE</scope>
</reference>
<feature type="compositionally biased region" description="Low complexity" evidence="2">
    <location>
        <begin position="1068"/>
        <end position="1088"/>
    </location>
</feature>
<evidence type="ECO:0000256" key="1">
    <source>
        <dbReference type="SAM" id="Coils"/>
    </source>
</evidence>
<feature type="compositionally biased region" description="Basic and acidic residues" evidence="2">
    <location>
        <begin position="407"/>
        <end position="419"/>
    </location>
</feature>
<organism evidence="3 4">
    <name type="scientific">Tanacetum coccineum</name>
    <dbReference type="NCBI Taxonomy" id="301880"/>
    <lineage>
        <taxon>Eukaryota</taxon>
        <taxon>Viridiplantae</taxon>
        <taxon>Streptophyta</taxon>
        <taxon>Embryophyta</taxon>
        <taxon>Tracheophyta</taxon>
        <taxon>Spermatophyta</taxon>
        <taxon>Magnoliopsida</taxon>
        <taxon>eudicotyledons</taxon>
        <taxon>Gunneridae</taxon>
        <taxon>Pentapetalae</taxon>
        <taxon>asterids</taxon>
        <taxon>campanulids</taxon>
        <taxon>Asterales</taxon>
        <taxon>Asteraceae</taxon>
        <taxon>Asteroideae</taxon>
        <taxon>Anthemideae</taxon>
        <taxon>Anthemidinae</taxon>
        <taxon>Tanacetum</taxon>
    </lineage>
</organism>
<keyword evidence="4" id="KW-1185">Reference proteome</keyword>
<feature type="region of interest" description="Disordered" evidence="2">
    <location>
        <begin position="1029"/>
        <end position="1089"/>
    </location>
</feature>
<gene>
    <name evidence="3" type="ORF">Tco_1093699</name>
</gene>
<evidence type="ECO:0000256" key="2">
    <source>
        <dbReference type="SAM" id="MobiDB-lite"/>
    </source>
</evidence>
<comment type="caution">
    <text evidence="3">The sequence shown here is derived from an EMBL/GenBank/DDBJ whole genome shotgun (WGS) entry which is preliminary data.</text>
</comment>
<accession>A0ABQ5IDH0</accession>
<proteinExistence type="predicted"/>
<dbReference type="Pfam" id="PF14223">
    <property type="entry name" value="Retrotran_gag_2"/>
    <property type="match status" value="1"/>
</dbReference>
<feature type="compositionally biased region" description="Polar residues" evidence="2">
    <location>
        <begin position="1047"/>
        <end position="1056"/>
    </location>
</feature>
<dbReference type="PANTHER" id="PTHR33710:SF79">
    <property type="entry name" value="OS06G0205337 PROTEIN"/>
    <property type="match status" value="1"/>
</dbReference>
<protein>
    <submittedName>
        <fullName evidence="3">Uncharacterized protein</fullName>
    </submittedName>
</protein>
<dbReference type="EMBL" id="BQNB010020649">
    <property type="protein sequence ID" value="GJT98181.1"/>
    <property type="molecule type" value="Genomic_DNA"/>
</dbReference>